<dbReference type="GO" id="GO:0005634">
    <property type="term" value="C:nucleus"/>
    <property type="evidence" value="ECO:0007669"/>
    <property type="project" value="TreeGrafter"/>
</dbReference>
<evidence type="ECO:0000256" key="8">
    <source>
        <dbReference type="RuleBase" id="RU367030"/>
    </source>
</evidence>
<comment type="catalytic activity">
    <reaction evidence="1 8">
        <text>beta-D-fructose 1-phosphate + H2O = D-fructose + phosphate</text>
        <dbReference type="Rhea" id="RHEA:35603"/>
        <dbReference type="ChEBI" id="CHEBI:15377"/>
        <dbReference type="ChEBI" id="CHEBI:37721"/>
        <dbReference type="ChEBI" id="CHEBI:43474"/>
        <dbReference type="ChEBI" id="CHEBI:138881"/>
    </reaction>
</comment>
<evidence type="ECO:0000256" key="4">
    <source>
        <dbReference type="ARBA" id="ARBA00022801"/>
    </source>
</evidence>
<dbReference type="OMA" id="IFARQKM"/>
<evidence type="ECO:0000313" key="10">
    <source>
        <dbReference type="EMBL" id="EPX72013.1"/>
    </source>
</evidence>
<comment type="cofactor">
    <cofactor evidence="8">
        <name>Mn(2+)</name>
        <dbReference type="ChEBI" id="CHEBI:29035"/>
    </cofactor>
    <cofactor evidence="8">
        <name>Ni(2+)</name>
        <dbReference type="ChEBI" id="CHEBI:49786"/>
    </cofactor>
</comment>
<evidence type="ECO:0000259" key="9">
    <source>
        <dbReference type="Pfam" id="PF01937"/>
    </source>
</evidence>
<evidence type="ECO:0000256" key="2">
    <source>
        <dbReference type="ARBA" id="ARBA00009519"/>
    </source>
</evidence>
<dbReference type="eggNOG" id="KOG3870">
    <property type="taxonomic scope" value="Eukaryota"/>
</dbReference>
<proteinExistence type="inferred from homology"/>
<evidence type="ECO:0000256" key="5">
    <source>
        <dbReference type="ARBA" id="ARBA00023211"/>
    </source>
</evidence>
<dbReference type="GO" id="GO:0006974">
    <property type="term" value="P:DNA damage response"/>
    <property type="evidence" value="ECO:0007669"/>
    <property type="project" value="TreeGrafter"/>
</dbReference>
<dbReference type="RefSeq" id="XP_013019309.1">
    <property type="nucleotide sequence ID" value="XM_013163855.1"/>
</dbReference>
<dbReference type="InterPro" id="IPR002791">
    <property type="entry name" value="ARMT1-like_metal-bd"/>
</dbReference>
<gene>
    <name evidence="10" type="ORF">SOCG_03946</name>
</gene>
<dbReference type="InterPro" id="IPR039763">
    <property type="entry name" value="ARMT1"/>
</dbReference>
<dbReference type="FunFam" id="3.40.50.10880:FF:000005">
    <property type="entry name" value="DUF89-domain-containing protein"/>
    <property type="match status" value="1"/>
</dbReference>
<dbReference type="InterPro" id="IPR036075">
    <property type="entry name" value="ARMT-1-like_metal-bd_sf"/>
</dbReference>
<dbReference type="GO" id="GO:0097023">
    <property type="term" value="F:fructose 6-phosphate aldolase activity"/>
    <property type="evidence" value="ECO:0007669"/>
    <property type="project" value="RHEA"/>
</dbReference>
<dbReference type="Gene3D" id="3.40.50.10880">
    <property type="entry name" value="Uncharacterised protein PF01937, DUF89, domain 3"/>
    <property type="match status" value="1"/>
</dbReference>
<accession>S9PX16</accession>
<name>S9PX16_SCHOY</name>
<dbReference type="GO" id="GO:0046872">
    <property type="term" value="F:metal ion binding"/>
    <property type="evidence" value="ECO:0007669"/>
    <property type="project" value="UniProtKB-UniRule"/>
</dbReference>
<comment type="function">
    <text evidence="7 8">Metal-dependent phosphatase that shows phosphatase activity against several substrates, including fructose-1-phosphate and fructose-6-phosphate. Its preference for fructose-1-phosphate, a strong glycating agent that causes DNA damage rather than a canonical yeast metabolite, suggests a damage-control function in hexose phosphate metabolism.</text>
</comment>
<comment type="domain">
    <text evidence="8">Subfamily III proteins have a conserved RTxK motif about 40-50 residues from the C-terminus; the threonine may be replaced by serine or cysteine.</text>
</comment>
<dbReference type="FunFam" id="1.20.930.60:FF:000002">
    <property type="entry name" value="Protein-glutamate O-methyltransferase C1393.13"/>
    <property type="match status" value="1"/>
</dbReference>
<reference evidence="10 11" key="1">
    <citation type="journal article" date="2011" name="Science">
        <title>Comparative functional genomics of the fission yeasts.</title>
        <authorList>
            <person name="Rhind N."/>
            <person name="Chen Z."/>
            <person name="Yassour M."/>
            <person name="Thompson D.A."/>
            <person name="Haas B.J."/>
            <person name="Habib N."/>
            <person name="Wapinski I."/>
            <person name="Roy S."/>
            <person name="Lin M.F."/>
            <person name="Heiman D.I."/>
            <person name="Young S.K."/>
            <person name="Furuya K."/>
            <person name="Guo Y."/>
            <person name="Pidoux A."/>
            <person name="Chen H.M."/>
            <person name="Robbertse B."/>
            <person name="Goldberg J.M."/>
            <person name="Aoki K."/>
            <person name="Bayne E.H."/>
            <person name="Berlin A.M."/>
            <person name="Desjardins C.A."/>
            <person name="Dobbs E."/>
            <person name="Dukaj L."/>
            <person name="Fan L."/>
            <person name="FitzGerald M.G."/>
            <person name="French C."/>
            <person name="Gujja S."/>
            <person name="Hansen K."/>
            <person name="Keifenheim D."/>
            <person name="Levin J.Z."/>
            <person name="Mosher R.A."/>
            <person name="Mueller C.A."/>
            <person name="Pfiffner J."/>
            <person name="Priest M."/>
            <person name="Russ C."/>
            <person name="Smialowska A."/>
            <person name="Swoboda P."/>
            <person name="Sykes S.M."/>
            <person name="Vaughn M."/>
            <person name="Vengrova S."/>
            <person name="Yoder R."/>
            <person name="Zeng Q."/>
            <person name="Allshire R."/>
            <person name="Baulcombe D."/>
            <person name="Birren B.W."/>
            <person name="Brown W."/>
            <person name="Ekwall K."/>
            <person name="Kellis M."/>
            <person name="Leatherwood J."/>
            <person name="Levin H."/>
            <person name="Margalit H."/>
            <person name="Martienssen R."/>
            <person name="Nieduszynski C.A."/>
            <person name="Spatafora J.W."/>
            <person name="Friedman N."/>
            <person name="Dalgaard J.Z."/>
            <person name="Baumann P."/>
            <person name="Niki H."/>
            <person name="Regev A."/>
            <person name="Nusbaum C."/>
        </authorList>
    </citation>
    <scope>NUCLEOTIDE SEQUENCE [LARGE SCALE GENOMIC DNA]</scope>
    <source>
        <strain evidence="11">yFS286</strain>
    </source>
</reference>
<dbReference type="Gene3D" id="1.20.930.60">
    <property type="match status" value="1"/>
</dbReference>
<dbReference type="PANTHER" id="PTHR12260">
    <property type="entry name" value="DAMAGE-CONTROL PHOSPHATASE ARMT1"/>
    <property type="match status" value="1"/>
</dbReference>
<dbReference type="AlphaFoldDB" id="S9PX16"/>
<organism evidence="10 11">
    <name type="scientific">Schizosaccharomyces octosporus (strain yFS286)</name>
    <name type="common">Fission yeast</name>
    <name type="synonym">Octosporomyces octosporus</name>
    <dbReference type="NCBI Taxonomy" id="483514"/>
    <lineage>
        <taxon>Eukaryota</taxon>
        <taxon>Fungi</taxon>
        <taxon>Dikarya</taxon>
        <taxon>Ascomycota</taxon>
        <taxon>Taphrinomycotina</taxon>
        <taxon>Schizosaccharomycetes</taxon>
        <taxon>Schizosaccharomycetales</taxon>
        <taxon>Schizosaccharomycetaceae</taxon>
        <taxon>Schizosaccharomyces</taxon>
    </lineage>
</organism>
<keyword evidence="11" id="KW-1185">Reference proteome</keyword>
<evidence type="ECO:0000256" key="3">
    <source>
        <dbReference type="ARBA" id="ARBA00022723"/>
    </source>
</evidence>
<protein>
    <recommendedName>
        <fullName evidence="8">Sugar phosphate phosphatase</fullName>
        <ecNumber evidence="8">3.1.3.-</ecNumber>
    </recommendedName>
</protein>
<dbReference type="HOGENOM" id="CLU_030117_2_1_1"/>
<feature type="domain" description="Damage-control phosphatase ARMT1-like metal-binding" evidence="9">
    <location>
        <begin position="29"/>
        <end position="423"/>
    </location>
</feature>
<keyword evidence="3 8" id="KW-0479">Metal-binding</keyword>
<evidence type="ECO:0000256" key="7">
    <source>
        <dbReference type="ARBA" id="ARBA00054243"/>
    </source>
</evidence>
<dbReference type="GeneID" id="25032913"/>
<evidence type="ECO:0000256" key="1">
    <source>
        <dbReference type="ARBA" id="ARBA00001326"/>
    </source>
</evidence>
<dbReference type="Pfam" id="PF01937">
    <property type="entry name" value="ARMT1-like_dom"/>
    <property type="match status" value="1"/>
</dbReference>
<comment type="catalytic activity">
    <reaction evidence="6 8">
        <text>beta-D-fructose 6-phosphate = dihydroxyacetone + D-glyceraldehyde 3-phosphate</text>
        <dbReference type="Rhea" id="RHEA:28002"/>
        <dbReference type="ChEBI" id="CHEBI:16016"/>
        <dbReference type="ChEBI" id="CHEBI:57634"/>
        <dbReference type="ChEBI" id="CHEBI:59776"/>
    </reaction>
</comment>
<keyword evidence="5 8" id="KW-0464">Manganese</keyword>
<dbReference type="GO" id="GO:0103026">
    <property type="term" value="F:fructose-1-phosphatase activity"/>
    <property type="evidence" value="ECO:0007669"/>
    <property type="project" value="RHEA"/>
</dbReference>
<dbReference type="PANTHER" id="PTHR12260:SF6">
    <property type="entry name" value="DAMAGE-CONTROL PHOSPHATASE ARMT1"/>
    <property type="match status" value="1"/>
</dbReference>
<evidence type="ECO:0000256" key="6">
    <source>
        <dbReference type="ARBA" id="ARBA00048809"/>
    </source>
</evidence>
<dbReference type="OrthoDB" id="541375at2759"/>
<sequence>MTMTTTKLVHPAKPYAMTSDPESFAYECVVRRWPTMLSNVIDDISRHVSKALEAGMSENSSYVTQGKSIINLLSQLKYDMQHNRPLIHLEGDNSDLEDYNEELTQCGPMTWGDAPWLYSECYFYRMMNLFLQAHSEWKRHDPFFDQKDSTLRSSHVAVEDLAVRYVNLDHELDALKKHPNPQAAYMIFVEMAQVALWGNATDLSLLTNLTYEELQQLQGRKAVEESQKNVLVNDFPKVWEKLQEHPGGRVDFVLDNAGFELYVDLVFAAYLLKAKIVDTVILHPKDIPWFVSDALVNDIPHVFTSLTTYFSGESIHQLASDLQEFHAEGKILIRPNCFWTTAHYFGRMPEFAPALVEDLAKSDMVIFKGDLNYRKLTGDCEWPKTTPFDVALGPLAGKFNILALRTCKADVVVGLEEGVYEKLSENMPHWERTGKYAVVQYCPKK</sequence>
<dbReference type="EMBL" id="KE503207">
    <property type="protein sequence ID" value="EPX72013.1"/>
    <property type="molecule type" value="Genomic_DNA"/>
</dbReference>
<evidence type="ECO:0000313" key="11">
    <source>
        <dbReference type="Proteomes" id="UP000016088"/>
    </source>
</evidence>
<dbReference type="SUPFAM" id="SSF111321">
    <property type="entry name" value="AF1104-like"/>
    <property type="match status" value="1"/>
</dbReference>
<dbReference type="VEuPathDB" id="FungiDB:SOCG_03946"/>
<dbReference type="Proteomes" id="UP000016088">
    <property type="component" value="Unassembled WGS sequence"/>
</dbReference>
<dbReference type="EC" id="3.1.3.-" evidence="8"/>
<dbReference type="GO" id="GO:0030643">
    <property type="term" value="P:intracellular phosphate ion homeostasis"/>
    <property type="evidence" value="ECO:0007669"/>
    <property type="project" value="EnsemblFungi"/>
</dbReference>
<keyword evidence="4 8" id="KW-0378">Hydrolase</keyword>
<dbReference type="GO" id="GO:0004427">
    <property type="term" value="F:inorganic diphosphate phosphatase activity"/>
    <property type="evidence" value="ECO:0007669"/>
    <property type="project" value="EnsemblFungi"/>
</dbReference>
<comment type="similarity">
    <text evidence="2 8">Belongs to the damage-control phosphatase family. Sugar phosphate phosphatase III subfamily.</text>
</comment>